<sequence length="154" mass="17300">MKNRKKITRDGPPHFGEEGRVSIWVGIAPLKKVPKDYFDENHEDEDAPIDQFAADFGFGYYSHDLVELNDEEPKPRPTHELLAFHSYSMSFIDEAAAAAAKAGVKTSQFAVVMFDFDYNPKVTGVSRNAYLQFIGSFDYDKDAPVAAEDIDVTE</sequence>
<dbReference type="AlphaFoldDB" id="A0A7M2WTK2"/>
<dbReference type="InterPro" id="IPR025560">
    <property type="entry name" value="Imm22"/>
</dbReference>
<evidence type="ECO:0000313" key="1">
    <source>
        <dbReference type="EMBL" id="QOV88594.1"/>
    </source>
</evidence>
<name>A0A7M2WTK2_9BACT</name>
<accession>A0A7M2WTK2</accession>
<dbReference type="RefSeq" id="WP_206291585.1">
    <property type="nucleotide sequence ID" value="NZ_CP063458.1"/>
</dbReference>
<keyword evidence="2" id="KW-1185">Reference proteome</keyword>
<dbReference type="EMBL" id="CP063458">
    <property type="protein sequence ID" value="QOV88594.1"/>
    <property type="molecule type" value="Genomic_DNA"/>
</dbReference>
<gene>
    <name evidence="1" type="ORF">IPV69_20475</name>
</gene>
<dbReference type="Proteomes" id="UP000593765">
    <property type="component" value="Chromosome"/>
</dbReference>
<proteinExistence type="predicted"/>
<dbReference type="Pfam" id="PF14112">
    <property type="entry name" value="DUF4284"/>
    <property type="match status" value="1"/>
</dbReference>
<reference evidence="1 2" key="1">
    <citation type="submission" date="2020-10" db="EMBL/GenBank/DDBJ databases">
        <title>Wide distribution of Phycisphaera-like planctomycetes from WD2101 soil group in peatlands and genome analysis of the first cultivated representative.</title>
        <authorList>
            <person name="Dedysh S.N."/>
            <person name="Beletsky A.V."/>
            <person name="Ivanova A."/>
            <person name="Kulichevskaya I.S."/>
            <person name="Suzina N.E."/>
            <person name="Philippov D.A."/>
            <person name="Rakitin A.L."/>
            <person name="Mardanov A.V."/>
            <person name="Ravin N.V."/>
        </authorList>
    </citation>
    <scope>NUCLEOTIDE SEQUENCE [LARGE SCALE GENOMIC DNA]</scope>
    <source>
        <strain evidence="1 2">M1803</strain>
    </source>
</reference>
<dbReference type="KEGG" id="hbs:IPV69_20475"/>
<protein>
    <submittedName>
        <fullName evidence="1">Immunity 22 family protein</fullName>
    </submittedName>
</protein>
<evidence type="ECO:0000313" key="2">
    <source>
        <dbReference type="Proteomes" id="UP000593765"/>
    </source>
</evidence>
<organism evidence="1 2">
    <name type="scientific">Humisphaera borealis</name>
    <dbReference type="NCBI Taxonomy" id="2807512"/>
    <lineage>
        <taxon>Bacteria</taxon>
        <taxon>Pseudomonadati</taxon>
        <taxon>Planctomycetota</taxon>
        <taxon>Phycisphaerae</taxon>
        <taxon>Tepidisphaerales</taxon>
        <taxon>Tepidisphaeraceae</taxon>
        <taxon>Humisphaera</taxon>
    </lineage>
</organism>